<evidence type="ECO:0000313" key="2">
    <source>
        <dbReference type="Proteomes" id="UP000274822"/>
    </source>
</evidence>
<accession>A0A433Q6W9</accession>
<dbReference type="Proteomes" id="UP000274822">
    <property type="component" value="Unassembled WGS sequence"/>
</dbReference>
<sequence>MSEPKPPTTPPDVHIDIEATLPDVHFDVDATLPDVHFDVDAKRPYIIPRHQNSGISLERQDFYFEINLKDKPSTGHKFKNSDEAFDITGSSSISFVTPLKATIARLFVSNLNDLLPSSVVETPSEKTLPKTLEFKKPPAIIPCQGQPNRSLKVAHKDQSQECQVEILGVNKRRAETVDIVKPSIPLVKPSISPKHASRYIQYAGETYQSRTFHVYLKSLKEVMESTDNKKFLMNEVEPKTRTSTFGHIIRGPPTEVVSRVQTVLKANAYRPLFYDTELWDASALTEALSVGNFEVVEDIVRSVYFWVPRDRH</sequence>
<protein>
    <submittedName>
        <fullName evidence="1">Uncharacterized protein</fullName>
    </submittedName>
</protein>
<evidence type="ECO:0000313" key="1">
    <source>
        <dbReference type="EMBL" id="RUS25533.1"/>
    </source>
</evidence>
<name>A0A433Q6W9_9FUNG</name>
<dbReference type="EMBL" id="RBNJ01012724">
    <property type="protein sequence ID" value="RUS25533.1"/>
    <property type="molecule type" value="Genomic_DNA"/>
</dbReference>
<gene>
    <name evidence="1" type="ORF">BC938DRAFT_472021</name>
</gene>
<keyword evidence="2" id="KW-1185">Reference proteome</keyword>
<reference evidence="1 2" key="1">
    <citation type="journal article" date="2018" name="New Phytol.">
        <title>Phylogenomics of Endogonaceae and evolution of mycorrhizas within Mucoromycota.</title>
        <authorList>
            <person name="Chang Y."/>
            <person name="Desiro A."/>
            <person name="Na H."/>
            <person name="Sandor L."/>
            <person name="Lipzen A."/>
            <person name="Clum A."/>
            <person name="Barry K."/>
            <person name="Grigoriev I.V."/>
            <person name="Martin F.M."/>
            <person name="Stajich J.E."/>
            <person name="Smith M.E."/>
            <person name="Bonito G."/>
            <person name="Spatafora J.W."/>
        </authorList>
    </citation>
    <scope>NUCLEOTIDE SEQUENCE [LARGE SCALE GENOMIC DNA]</scope>
    <source>
        <strain evidence="1 2">AD002</strain>
    </source>
</reference>
<proteinExistence type="predicted"/>
<dbReference type="AlphaFoldDB" id="A0A433Q6W9"/>
<organism evidence="1 2">
    <name type="scientific">Jimgerdemannia flammicorona</name>
    <dbReference type="NCBI Taxonomy" id="994334"/>
    <lineage>
        <taxon>Eukaryota</taxon>
        <taxon>Fungi</taxon>
        <taxon>Fungi incertae sedis</taxon>
        <taxon>Mucoromycota</taxon>
        <taxon>Mucoromycotina</taxon>
        <taxon>Endogonomycetes</taxon>
        <taxon>Endogonales</taxon>
        <taxon>Endogonaceae</taxon>
        <taxon>Jimgerdemannia</taxon>
    </lineage>
</organism>
<comment type="caution">
    <text evidence="1">The sequence shown here is derived from an EMBL/GenBank/DDBJ whole genome shotgun (WGS) entry which is preliminary data.</text>
</comment>